<name>A0AA88DL34_FICCA</name>
<accession>A0AA88DL34</accession>
<evidence type="ECO:0000256" key="2">
    <source>
        <dbReference type="SAM" id="SignalP"/>
    </source>
</evidence>
<dbReference type="InterPro" id="IPR048501">
    <property type="entry name" value="Legum_prodom"/>
</dbReference>
<keyword evidence="2" id="KW-0732">Signal</keyword>
<dbReference type="Pfam" id="PF20985">
    <property type="entry name" value="Legum_prodom"/>
    <property type="match status" value="1"/>
</dbReference>
<keyword evidence="5" id="KW-1185">Reference proteome</keyword>
<dbReference type="Proteomes" id="UP001187192">
    <property type="component" value="Unassembled WGS sequence"/>
</dbReference>
<dbReference type="GO" id="GO:0051603">
    <property type="term" value="P:proteolysis involved in protein catabolic process"/>
    <property type="evidence" value="ECO:0007669"/>
    <property type="project" value="TreeGrafter"/>
</dbReference>
<sequence>MLNLMRPPSRLNMALSSPHSMFLYSLLLILTLPLLPSVMATVKPDSPSLVEPTPSIVDLHTSEVADLDEGSLYPSHVQQFGNLDVAYDTLSTYMGSKTVQHFQDHDSRVVALPQLEASLYPYKHGTFPVGSPEYNATKEEYEEILTLMKNEKETIEAVSKLVFGNKERPVTKIPYAGDPYYQKSLLVVYAKYCGQLSEFGLEHEKHFYDMYEIGVTPEELAEACIKVCSK</sequence>
<dbReference type="Gene3D" id="1.10.132.130">
    <property type="match status" value="1"/>
</dbReference>
<feature type="domain" description="Legumain prodomain" evidence="3">
    <location>
        <begin position="142"/>
        <end position="228"/>
    </location>
</feature>
<evidence type="ECO:0000313" key="5">
    <source>
        <dbReference type="Proteomes" id="UP001187192"/>
    </source>
</evidence>
<dbReference type="PANTHER" id="PTHR12000">
    <property type="entry name" value="HEMOGLOBINASE FAMILY MEMBER"/>
    <property type="match status" value="1"/>
</dbReference>
<evidence type="ECO:0000313" key="4">
    <source>
        <dbReference type="EMBL" id="GMN57257.1"/>
    </source>
</evidence>
<dbReference type="GO" id="GO:0004197">
    <property type="term" value="F:cysteine-type endopeptidase activity"/>
    <property type="evidence" value="ECO:0007669"/>
    <property type="project" value="TreeGrafter"/>
</dbReference>
<dbReference type="EMBL" id="BTGU01000069">
    <property type="protein sequence ID" value="GMN57257.1"/>
    <property type="molecule type" value="Genomic_DNA"/>
</dbReference>
<gene>
    <name evidence="4" type="ORF">TIFTF001_026363</name>
</gene>
<organism evidence="4 5">
    <name type="scientific">Ficus carica</name>
    <name type="common">Common fig</name>
    <dbReference type="NCBI Taxonomy" id="3494"/>
    <lineage>
        <taxon>Eukaryota</taxon>
        <taxon>Viridiplantae</taxon>
        <taxon>Streptophyta</taxon>
        <taxon>Embryophyta</taxon>
        <taxon>Tracheophyta</taxon>
        <taxon>Spermatophyta</taxon>
        <taxon>Magnoliopsida</taxon>
        <taxon>eudicotyledons</taxon>
        <taxon>Gunneridae</taxon>
        <taxon>Pentapetalae</taxon>
        <taxon>rosids</taxon>
        <taxon>fabids</taxon>
        <taxon>Rosales</taxon>
        <taxon>Moraceae</taxon>
        <taxon>Ficeae</taxon>
        <taxon>Ficus</taxon>
    </lineage>
</organism>
<comment type="similarity">
    <text evidence="1">Belongs to the peptidase C13 family.</text>
</comment>
<reference evidence="4" key="1">
    <citation type="submission" date="2023-07" db="EMBL/GenBank/DDBJ databases">
        <title>draft genome sequence of fig (Ficus carica).</title>
        <authorList>
            <person name="Takahashi T."/>
            <person name="Nishimura K."/>
        </authorList>
    </citation>
    <scope>NUCLEOTIDE SEQUENCE</scope>
</reference>
<comment type="caution">
    <text evidence="4">The sequence shown here is derived from an EMBL/GenBank/DDBJ whole genome shotgun (WGS) entry which is preliminary data.</text>
</comment>
<evidence type="ECO:0000256" key="1">
    <source>
        <dbReference type="ARBA" id="ARBA00009941"/>
    </source>
</evidence>
<dbReference type="GO" id="GO:0005773">
    <property type="term" value="C:vacuole"/>
    <property type="evidence" value="ECO:0007669"/>
    <property type="project" value="GOC"/>
</dbReference>
<feature type="chain" id="PRO_5041668856" description="Legumain prodomain domain-containing protein" evidence="2">
    <location>
        <begin position="41"/>
        <end position="230"/>
    </location>
</feature>
<dbReference type="InterPro" id="IPR046427">
    <property type="entry name" value="Legumain_prodom_sf"/>
</dbReference>
<dbReference type="AlphaFoldDB" id="A0AA88DL34"/>
<protein>
    <recommendedName>
        <fullName evidence="3">Legumain prodomain domain-containing protein</fullName>
    </recommendedName>
</protein>
<proteinExistence type="inferred from homology"/>
<dbReference type="GO" id="GO:0006624">
    <property type="term" value="P:vacuolar protein processing"/>
    <property type="evidence" value="ECO:0007669"/>
    <property type="project" value="TreeGrafter"/>
</dbReference>
<dbReference type="PANTHER" id="PTHR12000:SF50">
    <property type="entry name" value="VACUOLAR-PROCESSING ENZYME GAMMA-ISOZYME"/>
    <property type="match status" value="1"/>
</dbReference>
<feature type="signal peptide" evidence="2">
    <location>
        <begin position="1"/>
        <end position="40"/>
    </location>
</feature>
<evidence type="ECO:0000259" key="3">
    <source>
        <dbReference type="Pfam" id="PF20985"/>
    </source>
</evidence>
<dbReference type="InterPro" id="IPR001096">
    <property type="entry name" value="Peptidase_C13"/>
</dbReference>